<evidence type="ECO:0000256" key="1">
    <source>
        <dbReference type="SAM" id="SignalP"/>
    </source>
</evidence>
<gene>
    <name evidence="2" type="ORF">RRG08_045998</name>
</gene>
<name>A0AAE1D7M3_9GAST</name>
<evidence type="ECO:0008006" key="4">
    <source>
        <dbReference type="Google" id="ProtNLM"/>
    </source>
</evidence>
<feature type="chain" id="PRO_5041960785" description="Secreted protein" evidence="1">
    <location>
        <begin position="21"/>
        <end position="80"/>
    </location>
</feature>
<comment type="caution">
    <text evidence="2">The sequence shown here is derived from an EMBL/GenBank/DDBJ whole genome shotgun (WGS) entry which is preliminary data.</text>
</comment>
<reference evidence="2" key="1">
    <citation type="journal article" date="2023" name="G3 (Bethesda)">
        <title>A reference genome for the long-term kleptoplast-retaining sea slug Elysia crispata morphotype clarki.</title>
        <authorList>
            <person name="Eastman K.E."/>
            <person name="Pendleton A.L."/>
            <person name="Shaikh M.A."/>
            <person name="Suttiyut T."/>
            <person name="Ogas R."/>
            <person name="Tomko P."/>
            <person name="Gavelis G."/>
            <person name="Widhalm J.R."/>
            <person name="Wisecaver J.H."/>
        </authorList>
    </citation>
    <scope>NUCLEOTIDE SEQUENCE</scope>
    <source>
        <strain evidence="2">ECLA1</strain>
    </source>
</reference>
<proteinExistence type="predicted"/>
<accession>A0AAE1D7M3</accession>
<dbReference type="AlphaFoldDB" id="A0AAE1D7M3"/>
<feature type="signal peptide" evidence="1">
    <location>
        <begin position="1"/>
        <end position="20"/>
    </location>
</feature>
<organism evidence="2 3">
    <name type="scientific">Elysia crispata</name>
    <name type="common">lettuce slug</name>
    <dbReference type="NCBI Taxonomy" id="231223"/>
    <lineage>
        <taxon>Eukaryota</taxon>
        <taxon>Metazoa</taxon>
        <taxon>Spiralia</taxon>
        <taxon>Lophotrochozoa</taxon>
        <taxon>Mollusca</taxon>
        <taxon>Gastropoda</taxon>
        <taxon>Heterobranchia</taxon>
        <taxon>Euthyneura</taxon>
        <taxon>Panpulmonata</taxon>
        <taxon>Sacoglossa</taxon>
        <taxon>Placobranchoidea</taxon>
        <taxon>Plakobranchidae</taxon>
        <taxon>Elysia</taxon>
    </lineage>
</organism>
<keyword evidence="3" id="KW-1185">Reference proteome</keyword>
<keyword evidence="1" id="KW-0732">Signal</keyword>
<evidence type="ECO:0000313" key="3">
    <source>
        <dbReference type="Proteomes" id="UP001283361"/>
    </source>
</evidence>
<dbReference type="Proteomes" id="UP001283361">
    <property type="component" value="Unassembled WGS sequence"/>
</dbReference>
<sequence length="80" mass="8771">MHVPSLVPAMILALHAPGEARVGALAEDWWGKPPALKVYQTCVTLKVAAHVFSNQLQYDIFPLHLNGFCSNTKRSQCIGL</sequence>
<dbReference type="EMBL" id="JAWDGP010005011">
    <property type="protein sequence ID" value="KAK3760337.1"/>
    <property type="molecule type" value="Genomic_DNA"/>
</dbReference>
<evidence type="ECO:0000313" key="2">
    <source>
        <dbReference type="EMBL" id="KAK3760337.1"/>
    </source>
</evidence>
<protein>
    <recommendedName>
        <fullName evidence="4">Secreted protein</fullName>
    </recommendedName>
</protein>